<dbReference type="AlphaFoldDB" id="A0A6A7Y9E1"/>
<sequence length="179" mass="18940">MTTPAAAPAALAPMTGVPASAAPAGADPLAGLHDIHLPQPVPFWPPAPGWWILAGLIVLALIAAAIYEWRRRQTLGYRALRALEAIEKDSEHYRDAHAAAAASALLIRRIVVTRFGRERLAGLTGDRWQTFLSEGKNGLPAEVSRLVAVAAYAPPGGAGVSVERATVFEAVRGWIRGNA</sequence>
<dbReference type="Proteomes" id="UP000332515">
    <property type="component" value="Unassembled WGS sequence"/>
</dbReference>
<name>A0A6A7Y9E1_9HYPH</name>
<keyword evidence="1" id="KW-1133">Transmembrane helix</keyword>
<accession>A0A6A7Y9E1</accession>
<evidence type="ECO:0000313" key="4">
    <source>
        <dbReference type="Proteomes" id="UP000332515"/>
    </source>
</evidence>
<dbReference type="EMBL" id="VWNA01000003">
    <property type="protein sequence ID" value="MQT14987.1"/>
    <property type="molecule type" value="Genomic_DNA"/>
</dbReference>
<keyword evidence="4" id="KW-1185">Reference proteome</keyword>
<feature type="chain" id="PRO_5025685895" evidence="2">
    <location>
        <begin position="22"/>
        <end position="179"/>
    </location>
</feature>
<keyword evidence="1" id="KW-0812">Transmembrane</keyword>
<keyword evidence="2" id="KW-0732">Signal</keyword>
<proteinExistence type="predicted"/>
<dbReference type="Pfam" id="PF14316">
    <property type="entry name" value="DUF4381"/>
    <property type="match status" value="1"/>
</dbReference>
<feature type="transmembrane region" description="Helical" evidence="1">
    <location>
        <begin position="50"/>
        <end position="69"/>
    </location>
</feature>
<organism evidence="3 4">
    <name type="scientific">Segnochrobactrum spirostomi</name>
    <dbReference type="NCBI Taxonomy" id="2608987"/>
    <lineage>
        <taxon>Bacteria</taxon>
        <taxon>Pseudomonadati</taxon>
        <taxon>Pseudomonadota</taxon>
        <taxon>Alphaproteobacteria</taxon>
        <taxon>Hyphomicrobiales</taxon>
        <taxon>Segnochrobactraceae</taxon>
        <taxon>Segnochrobactrum</taxon>
    </lineage>
</organism>
<feature type="signal peptide" evidence="2">
    <location>
        <begin position="1"/>
        <end position="21"/>
    </location>
</feature>
<evidence type="ECO:0000256" key="2">
    <source>
        <dbReference type="SAM" id="SignalP"/>
    </source>
</evidence>
<evidence type="ECO:0000256" key="1">
    <source>
        <dbReference type="SAM" id="Phobius"/>
    </source>
</evidence>
<protein>
    <submittedName>
        <fullName evidence="3">DUF4381 domain-containing protein</fullName>
    </submittedName>
</protein>
<dbReference type="InterPro" id="IPR025489">
    <property type="entry name" value="DUF4381"/>
</dbReference>
<dbReference type="RefSeq" id="WP_153488983.1">
    <property type="nucleotide sequence ID" value="NZ_VWNA01000003.1"/>
</dbReference>
<keyword evidence="1" id="KW-0472">Membrane</keyword>
<reference evidence="3 4" key="1">
    <citation type="submission" date="2019-09" db="EMBL/GenBank/DDBJ databases">
        <title>Segnochrobactrum spirostomi gen. nov., sp. nov., isolated from the ciliate Spirostomum cf. yagiui and description of a novel family, Segnochrobactraceae fam. nov. within the order Rhizobiales of the class Alphaproteobacteria.</title>
        <authorList>
            <person name="Akter S."/>
            <person name="Shazib S.U.A."/>
            <person name="Shin M.K."/>
        </authorList>
    </citation>
    <scope>NUCLEOTIDE SEQUENCE [LARGE SCALE GENOMIC DNA]</scope>
    <source>
        <strain evidence="3 4">Sp-1</strain>
    </source>
</reference>
<evidence type="ECO:0000313" key="3">
    <source>
        <dbReference type="EMBL" id="MQT14987.1"/>
    </source>
</evidence>
<gene>
    <name evidence="3" type="ORF">F0357_20485</name>
</gene>
<comment type="caution">
    <text evidence="3">The sequence shown here is derived from an EMBL/GenBank/DDBJ whole genome shotgun (WGS) entry which is preliminary data.</text>
</comment>